<sequence>MYTYLALYNILLITFIQGNIIPALKNPKQTSVDNELSKAVENKTNKAVSEGGIIVSSNPVTLSIENESLPKNIDKELSVSENNKGKSIVPRKGVVYNPVENVNAHDKIDQSSAITISNNTTNTTVELSTSIKGLNESNTLNSTQKLNITQNHKPLSLSYEALAKIDEVNHLKLDENGPNIKIHSGKAGGHPEIIMPIVITILVVPMFAVLSYMAIKRGQEAWKNRHYKRMDFLLDGMYND</sequence>
<keyword evidence="3" id="KW-1185">Reference proteome</keyword>
<reference evidence="2" key="1">
    <citation type="submission" date="2022-03" db="EMBL/GenBank/DDBJ databases">
        <authorList>
            <person name="Tunstrom K."/>
        </authorList>
    </citation>
    <scope>NUCLEOTIDE SEQUENCE</scope>
</reference>
<name>A0AAU9TXD4_EUPED</name>
<protein>
    <recommendedName>
        <fullName evidence="4">24 kDa salivary protein</fullName>
    </recommendedName>
</protein>
<evidence type="ECO:0000313" key="3">
    <source>
        <dbReference type="Proteomes" id="UP001153954"/>
    </source>
</evidence>
<proteinExistence type="predicted"/>
<keyword evidence="1" id="KW-1133">Transmembrane helix</keyword>
<dbReference type="AlphaFoldDB" id="A0AAU9TXD4"/>
<dbReference type="Proteomes" id="UP001153954">
    <property type="component" value="Unassembled WGS sequence"/>
</dbReference>
<accession>A0AAU9TXD4</accession>
<feature type="transmembrane region" description="Helical" evidence="1">
    <location>
        <begin position="193"/>
        <end position="215"/>
    </location>
</feature>
<evidence type="ECO:0000256" key="1">
    <source>
        <dbReference type="SAM" id="Phobius"/>
    </source>
</evidence>
<dbReference type="EMBL" id="CAKOGL010000011">
    <property type="protein sequence ID" value="CAH2091831.1"/>
    <property type="molecule type" value="Genomic_DNA"/>
</dbReference>
<evidence type="ECO:0008006" key="4">
    <source>
        <dbReference type="Google" id="ProtNLM"/>
    </source>
</evidence>
<comment type="caution">
    <text evidence="2">The sequence shown here is derived from an EMBL/GenBank/DDBJ whole genome shotgun (WGS) entry which is preliminary data.</text>
</comment>
<organism evidence="2 3">
    <name type="scientific">Euphydryas editha</name>
    <name type="common">Edith's checkerspot</name>
    <dbReference type="NCBI Taxonomy" id="104508"/>
    <lineage>
        <taxon>Eukaryota</taxon>
        <taxon>Metazoa</taxon>
        <taxon>Ecdysozoa</taxon>
        <taxon>Arthropoda</taxon>
        <taxon>Hexapoda</taxon>
        <taxon>Insecta</taxon>
        <taxon>Pterygota</taxon>
        <taxon>Neoptera</taxon>
        <taxon>Endopterygota</taxon>
        <taxon>Lepidoptera</taxon>
        <taxon>Glossata</taxon>
        <taxon>Ditrysia</taxon>
        <taxon>Papilionoidea</taxon>
        <taxon>Nymphalidae</taxon>
        <taxon>Nymphalinae</taxon>
        <taxon>Euphydryas</taxon>
    </lineage>
</organism>
<gene>
    <name evidence="2" type="ORF">EEDITHA_LOCUS7656</name>
</gene>
<keyword evidence="1" id="KW-0812">Transmembrane</keyword>
<keyword evidence="1" id="KW-0472">Membrane</keyword>
<evidence type="ECO:0000313" key="2">
    <source>
        <dbReference type="EMBL" id="CAH2091831.1"/>
    </source>
</evidence>